<reference evidence="2 3" key="1">
    <citation type="submission" date="2018-08" db="EMBL/GenBank/DDBJ databases">
        <title>Erythrobacter zhengii sp.nov., a bacterium isolated from deep-sea sediment.</title>
        <authorList>
            <person name="Fang C."/>
            <person name="Wu Y.-H."/>
            <person name="Sun C."/>
            <person name="Wang H."/>
            <person name="Cheng H."/>
            <person name="Meng F.-X."/>
            <person name="Wang C.-S."/>
            <person name="Xu X.-W."/>
        </authorList>
    </citation>
    <scope>NUCLEOTIDE SEQUENCE [LARGE SCALE GENOMIC DNA]</scope>
    <source>
        <strain evidence="2 3">CCTCC AB 2015396</strain>
    </source>
</reference>
<dbReference type="PROSITE" id="PS51186">
    <property type="entry name" value="GNAT"/>
    <property type="match status" value="1"/>
</dbReference>
<dbReference type="PANTHER" id="PTHR43441:SF2">
    <property type="entry name" value="FAMILY ACETYLTRANSFERASE, PUTATIVE (AFU_ORTHOLOGUE AFUA_7G00850)-RELATED"/>
    <property type="match status" value="1"/>
</dbReference>
<dbReference type="InterPro" id="IPR016181">
    <property type="entry name" value="Acyl_CoA_acyltransferase"/>
</dbReference>
<evidence type="ECO:0000313" key="3">
    <source>
        <dbReference type="Proteomes" id="UP000265366"/>
    </source>
</evidence>
<keyword evidence="3" id="KW-1185">Reference proteome</keyword>
<evidence type="ECO:0000259" key="1">
    <source>
        <dbReference type="PROSITE" id="PS51186"/>
    </source>
</evidence>
<dbReference type="RefSeq" id="WP_119592896.1">
    <property type="nucleotide sequence ID" value="NZ_QXFM01000095.1"/>
</dbReference>
<organism evidence="2 3">
    <name type="scientific">Aurantiacibacter xanthus</name>
    <dbReference type="NCBI Taxonomy" id="1784712"/>
    <lineage>
        <taxon>Bacteria</taxon>
        <taxon>Pseudomonadati</taxon>
        <taxon>Pseudomonadota</taxon>
        <taxon>Alphaproteobacteria</taxon>
        <taxon>Sphingomonadales</taxon>
        <taxon>Erythrobacteraceae</taxon>
        <taxon>Aurantiacibacter</taxon>
    </lineage>
</organism>
<dbReference type="GO" id="GO:0008999">
    <property type="term" value="F:protein-N-terminal-alanine acetyltransferase activity"/>
    <property type="evidence" value="ECO:0007669"/>
    <property type="project" value="TreeGrafter"/>
</dbReference>
<proteinExistence type="predicted"/>
<feature type="domain" description="N-acetyltransferase" evidence="1">
    <location>
        <begin position="15"/>
        <end position="174"/>
    </location>
</feature>
<dbReference type="GO" id="GO:1990189">
    <property type="term" value="F:protein N-terminal-serine acetyltransferase activity"/>
    <property type="evidence" value="ECO:0007669"/>
    <property type="project" value="TreeGrafter"/>
</dbReference>
<dbReference type="CDD" id="cd04301">
    <property type="entry name" value="NAT_SF"/>
    <property type="match status" value="1"/>
</dbReference>
<dbReference type="Gene3D" id="3.40.630.30">
    <property type="match status" value="1"/>
</dbReference>
<dbReference type="Proteomes" id="UP000265366">
    <property type="component" value="Unassembled WGS sequence"/>
</dbReference>
<protein>
    <submittedName>
        <fullName evidence="2">N-acetyltransferase</fullName>
    </submittedName>
</protein>
<dbReference type="Pfam" id="PF13302">
    <property type="entry name" value="Acetyltransf_3"/>
    <property type="match status" value="1"/>
</dbReference>
<dbReference type="PANTHER" id="PTHR43441">
    <property type="entry name" value="RIBOSOMAL-PROTEIN-SERINE ACETYLTRANSFERASE"/>
    <property type="match status" value="1"/>
</dbReference>
<dbReference type="GO" id="GO:0005737">
    <property type="term" value="C:cytoplasm"/>
    <property type="evidence" value="ECO:0007669"/>
    <property type="project" value="TreeGrafter"/>
</dbReference>
<evidence type="ECO:0000313" key="2">
    <source>
        <dbReference type="EMBL" id="RIV85487.1"/>
    </source>
</evidence>
<accession>A0A3A1P3H6</accession>
<keyword evidence="2" id="KW-0808">Transferase</keyword>
<dbReference type="AlphaFoldDB" id="A0A3A1P3H6"/>
<comment type="caution">
    <text evidence="2">The sequence shown here is derived from an EMBL/GenBank/DDBJ whole genome shotgun (WGS) entry which is preliminary data.</text>
</comment>
<dbReference type="EMBL" id="QXFM01000095">
    <property type="protein sequence ID" value="RIV85487.1"/>
    <property type="molecule type" value="Genomic_DNA"/>
</dbReference>
<dbReference type="InterPro" id="IPR051908">
    <property type="entry name" value="Ribosomal_N-acetyltransferase"/>
</dbReference>
<gene>
    <name evidence="2" type="ORF">D2V17_10345</name>
</gene>
<dbReference type="InterPro" id="IPR000182">
    <property type="entry name" value="GNAT_dom"/>
</dbReference>
<sequence length="181" mass="20108">MPSPLPTPSFSTQRFTMRALERSDAAALFATLADETQCRYLSRPHFTSVEELADWLTDPEWPGRTWVAIDKADGTLAGRYVAYPGLDEGVLELGYITVAEYQGHGVATECMSGLIDHLFAEGPYRKVYAELDGENLASVRVVERLGFTREGCLRQHEVTHKGLCDLLIYGLLRAEWPGAKA</sequence>
<dbReference type="OrthoDB" id="5295305at2"/>
<dbReference type="SUPFAM" id="SSF55729">
    <property type="entry name" value="Acyl-CoA N-acyltransferases (Nat)"/>
    <property type="match status" value="1"/>
</dbReference>
<name>A0A3A1P3H6_9SPHN</name>